<dbReference type="Proteomes" id="UP000887565">
    <property type="component" value="Unplaced"/>
</dbReference>
<dbReference type="InterPro" id="IPR011333">
    <property type="entry name" value="SKP1/BTB/POZ_sf"/>
</dbReference>
<dbReference type="InterPro" id="IPR000210">
    <property type="entry name" value="BTB/POZ_dom"/>
</dbReference>
<dbReference type="PANTHER" id="PTHR22744:SF17">
    <property type="entry name" value="BTB DOMAIN-CONTAINING PROTEIN"/>
    <property type="match status" value="1"/>
</dbReference>
<dbReference type="PANTHER" id="PTHR22744">
    <property type="entry name" value="HELIX LOOP HELIX PROTEIN 21-RELATED"/>
    <property type="match status" value="1"/>
</dbReference>
<organism evidence="2 3">
    <name type="scientific">Romanomermis culicivorax</name>
    <name type="common">Nematode worm</name>
    <dbReference type="NCBI Taxonomy" id="13658"/>
    <lineage>
        <taxon>Eukaryota</taxon>
        <taxon>Metazoa</taxon>
        <taxon>Ecdysozoa</taxon>
        <taxon>Nematoda</taxon>
        <taxon>Enoplea</taxon>
        <taxon>Dorylaimia</taxon>
        <taxon>Mermithida</taxon>
        <taxon>Mermithoidea</taxon>
        <taxon>Mermithidae</taxon>
        <taxon>Romanomermis</taxon>
    </lineage>
</organism>
<dbReference type="Gene3D" id="3.30.710.10">
    <property type="entry name" value="Potassium Channel Kv1.1, Chain A"/>
    <property type="match status" value="1"/>
</dbReference>
<name>A0A915L878_ROMCU</name>
<dbReference type="Pfam" id="PF00651">
    <property type="entry name" value="BTB"/>
    <property type="match status" value="1"/>
</dbReference>
<accession>A0A915L878</accession>
<dbReference type="WBParaSite" id="nRc.2.0.1.t46673-RA">
    <property type="protein sequence ID" value="nRc.2.0.1.t46673-RA"/>
    <property type="gene ID" value="nRc.2.0.1.g46673"/>
</dbReference>
<keyword evidence="2" id="KW-1185">Reference proteome</keyword>
<dbReference type="SUPFAM" id="SSF54695">
    <property type="entry name" value="POZ domain"/>
    <property type="match status" value="1"/>
</dbReference>
<evidence type="ECO:0000313" key="2">
    <source>
        <dbReference type="Proteomes" id="UP000887565"/>
    </source>
</evidence>
<feature type="domain" description="BTB" evidence="1">
    <location>
        <begin position="182"/>
        <end position="259"/>
    </location>
</feature>
<sequence>MYASMISDSNWRVTIPTLPIEKFETEEEVAFGFKFWLKITKVDGSPNTYQINLESSPCSGCESYRLLADYWISILATDNNPDEDRTVSRLLLSQFELIDGNFSEKSTLNSTKVSYESLQNILSRGKNSVGDELNLTLEYGIKVREMLPQAMENFRERSALRNFEILIPGNCVLYVDLYYLCSLESAYFVELMNSAKQNRQDRAVILDIESIDDFILFLGAICTYRKPIVTMDNLDLVLYYANQFLIEKVLRTCESCLIELESMHTVRKLEYAMMYGLGLLGEMTLKRLSRSNHSLYANLEAVESYLIEMGENLDQQHPEVLEALQIFYDYVIYWN</sequence>
<protein>
    <submittedName>
        <fullName evidence="3">BTB domain-containing protein</fullName>
    </submittedName>
</protein>
<reference evidence="3" key="1">
    <citation type="submission" date="2022-11" db="UniProtKB">
        <authorList>
            <consortium name="WormBaseParasite"/>
        </authorList>
    </citation>
    <scope>IDENTIFICATION</scope>
</reference>
<proteinExistence type="predicted"/>
<dbReference type="AlphaFoldDB" id="A0A915L878"/>
<evidence type="ECO:0000313" key="3">
    <source>
        <dbReference type="WBParaSite" id="nRc.2.0.1.t46673-RA"/>
    </source>
</evidence>
<evidence type="ECO:0000259" key="1">
    <source>
        <dbReference type="Pfam" id="PF00651"/>
    </source>
</evidence>